<organism evidence="1 2">
    <name type="scientific">Ramazzottius varieornatus</name>
    <name type="common">Water bear</name>
    <name type="synonym">Tardigrade</name>
    <dbReference type="NCBI Taxonomy" id="947166"/>
    <lineage>
        <taxon>Eukaryota</taxon>
        <taxon>Metazoa</taxon>
        <taxon>Ecdysozoa</taxon>
        <taxon>Tardigrada</taxon>
        <taxon>Eutardigrada</taxon>
        <taxon>Parachela</taxon>
        <taxon>Hypsibioidea</taxon>
        <taxon>Ramazzottiidae</taxon>
        <taxon>Ramazzottius</taxon>
    </lineage>
</organism>
<dbReference type="STRING" id="947166.A0A1D1VK59"/>
<dbReference type="OrthoDB" id="616263at2759"/>
<dbReference type="PANTHER" id="PTHR46060:SF2">
    <property type="entry name" value="HISTONE-LYSINE N-METHYLTRANSFERASE SETMAR"/>
    <property type="match status" value="1"/>
</dbReference>
<gene>
    <name evidence="1" type="primary">RvY_11342-1</name>
    <name evidence="1" type="synonym">RvY_11342.1</name>
    <name evidence="1" type="ORF">RvY_11342</name>
</gene>
<dbReference type="AlphaFoldDB" id="A0A1D1VK59"/>
<dbReference type="GO" id="GO:0003690">
    <property type="term" value="F:double-stranded DNA binding"/>
    <property type="evidence" value="ECO:0007669"/>
    <property type="project" value="TreeGrafter"/>
</dbReference>
<dbReference type="GO" id="GO:0005634">
    <property type="term" value="C:nucleus"/>
    <property type="evidence" value="ECO:0007669"/>
    <property type="project" value="TreeGrafter"/>
</dbReference>
<dbReference type="Gene3D" id="3.30.420.10">
    <property type="entry name" value="Ribonuclease H-like superfamily/Ribonuclease H"/>
    <property type="match status" value="1"/>
</dbReference>
<dbReference type="Proteomes" id="UP000186922">
    <property type="component" value="Unassembled WGS sequence"/>
</dbReference>
<dbReference type="GO" id="GO:0044547">
    <property type="term" value="F:DNA topoisomerase binding"/>
    <property type="evidence" value="ECO:0007669"/>
    <property type="project" value="TreeGrafter"/>
</dbReference>
<dbReference type="GO" id="GO:0015074">
    <property type="term" value="P:DNA integration"/>
    <property type="evidence" value="ECO:0007669"/>
    <property type="project" value="TreeGrafter"/>
</dbReference>
<comment type="caution">
    <text evidence="1">The sequence shown here is derived from an EMBL/GenBank/DDBJ whole genome shotgun (WGS) entry which is preliminary data.</text>
</comment>
<dbReference type="Pfam" id="PF01359">
    <property type="entry name" value="Transposase_1"/>
    <property type="match status" value="1"/>
</dbReference>
<dbReference type="InterPro" id="IPR036397">
    <property type="entry name" value="RNaseH_sf"/>
</dbReference>
<dbReference type="PANTHER" id="PTHR46060">
    <property type="entry name" value="MARINER MOS1 TRANSPOSASE-LIKE PROTEIN"/>
    <property type="match status" value="1"/>
</dbReference>
<protein>
    <submittedName>
        <fullName evidence="1">Uncharacterized protein</fullName>
    </submittedName>
</protein>
<dbReference type="GO" id="GO:0000014">
    <property type="term" value="F:single-stranded DNA endodeoxyribonuclease activity"/>
    <property type="evidence" value="ECO:0007669"/>
    <property type="project" value="TreeGrafter"/>
</dbReference>
<dbReference type="GO" id="GO:0046975">
    <property type="term" value="F:histone H3K36 methyltransferase activity"/>
    <property type="evidence" value="ECO:0007669"/>
    <property type="project" value="TreeGrafter"/>
</dbReference>
<dbReference type="GO" id="GO:0003697">
    <property type="term" value="F:single-stranded DNA binding"/>
    <property type="evidence" value="ECO:0007669"/>
    <property type="project" value="TreeGrafter"/>
</dbReference>
<accession>A0A1D1VK59</accession>
<dbReference type="EMBL" id="BDGG01000006">
    <property type="protein sequence ID" value="GAV00503.1"/>
    <property type="molecule type" value="Genomic_DNA"/>
</dbReference>
<dbReference type="InterPro" id="IPR001888">
    <property type="entry name" value="Transposase_1"/>
</dbReference>
<dbReference type="GO" id="GO:0000729">
    <property type="term" value="P:DNA double-strand break processing"/>
    <property type="evidence" value="ECO:0007669"/>
    <property type="project" value="TreeGrafter"/>
</dbReference>
<dbReference type="GO" id="GO:0000793">
    <property type="term" value="C:condensed chromosome"/>
    <property type="evidence" value="ECO:0007669"/>
    <property type="project" value="TreeGrafter"/>
</dbReference>
<dbReference type="InterPro" id="IPR052709">
    <property type="entry name" value="Transposase-MT_Hybrid"/>
</dbReference>
<keyword evidence="2" id="KW-1185">Reference proteome</keyword>
<name>A0A1D1VK59_RAMVA</name>
<dbReference type="GO" id="GO:0042800">
    <property type="term" value="F:histone H3K4 methyltransferase activity"/>
    <property type="evidence" value="ECO:0007669"/>
    <property type="project" value="TreeGrafter"/>
</dbReference>
<evidence type="ECO:0000313" key="1">
    <source>
        <dbReference type="EMBL" id="GAV00503.1"/>
    </source>
</evidence>
<proteinExistence type="predicted"/>
<dbReference type="GO" id="GO:0044774">
    <property type="term" value="P:mitotic DNA integrity checkpoint signaling"/>
    <property type="evidence" value="ECO:0007669"/>
    <property type="project" value="TreeGrafter"/>
</dbReference>
<evidence type="ECO:0000313" key="2">
    <source>
        <dbReference type="Proteomes" id="UP000186922"/>
    </source>
</evidence>
<reference evidence="1 2" key="1">
    <citation type="journal article" date="2016" name="Nat. Commun.">
        <title>Extremotolerant tardigrade genome and improved radiotolerance of human cultured cells by tardigrade-unique protein.</title>
        <authorList>
            <person name="Hashimoto T."/>
            <person name="Horikawa D.D."/>
            <person name="Saito Y."/>
            <person name="Kuwahara H."/>
            <person name="Kozuka-Hata H."/>
            <person name="Shin-I T."/>
            <person name="Minakuchi Y."/>
            <person name="Ohishi K."/>
            <person name="Motoyama A."/>
            <person name="Aizu T."/>
            <person name="Enomoto A."/>
            <person name="Kondo K."/>
            <person name="Tanaka S."/>
            <person name="Hara Y."/>
            <person name="Koshikawa S."/>
            <person name="Sagara H."/>
            <person name="Miura T."/>
            <person name="Yokobori S."/>
            <person name="Miyagawa K."/>
            <person name="Suzuki Y."/>
            <person name="Kubo T."/>
            <person name="Oyama M."/>
            <person name="Kohara Y."/>
            <person name="Fujiyama A."/>
            <person name="Arakawa K."/>
            <person name="Katayama T."/>
            <person name="Toyoda A."/>
            <person name="Kunieda T."/>
        </authorList>
    </citation>
    <scope>NUCLEOTIDE SEQUENCE [LARGE SCALE GENOMIC DNA]</scope>
    <source>
        <strain evidence="1 2">YOKOZUNA-1</strain>
    </source>
</reference>
<dbReference type="GO" id="GO:0031297">
    <property type="term" value="P:replication fork processing"/>
    <property type="evidence" value="ECO:0007669"/>
    <property type="project" value="TreeGrafter"/>
</dbReference>
<dbReference type="GO" id="GO:0006303">
    <property type="term" value="P:double-strand break repair via nonhomologous end joining"/>
    <property type="evidence" value="ECO:0007669"/>
    <property type="project" value="TreeGrafter"/>
</dbReference>
<sequence>MDGQSQKWTSTCCNRWWNLILPKTVQLSRHFGVSPQTICGHLRELGKVRKLEKWVPYLLSPAQKEMRMMTSLCYLIRNKNESILDRILSCDEKWILYDNRKRKRLWLDKGQAPQQIPKPEINQRKIMVTVWWISRCFVHYDFLPPGKTINADYYCQELATDPSVEDFRAGTKNPTGLESTIQWRLWDGLHRHLHFLAIMH</sequence>
<dbReference type="GO" id="GO:0035861">
    <property type="term" value="C:site of double-strand break"/>
    <property type="evidence" value="ECO:0007669"/>
    <property type="project" value="TreeGrafter"/>
</dbReference>